<gene>
    <name evidence="2" type="ORF">SP5_090_00100</name>
</gene>
<keyword evidence="1" id="KW-0732">Signal</keyword>
<proteinExistence type="predicted"/>
<accession>A0A0A1WC07</accession>
<dbReference type="EMBL" id="BBPI01000090">
    <property type="protein sequence ID" value="GAM02546.1"/>
    <property type="molecule type" value="Genomic_DNA"/>
</dbReference>
<dbReference type="Proteomes" id="UP000032305">
    <property type="component" value="Unassembled WGS sequence"/>
</dbReference>
<reference evidence="2 3" key="1">
    <citation type="submission" date="2014-11" db="EMBL/GenBank/DDBJ databases">
        <title>Whole genome shotgun sequence of Sphingomonas parapaucimobilis NBRC 15100.</title>
        <authorList>
            <person name="Katano-Makiyama Y."/>
            <person name="Hosoyama A."/>
            <person name="Hashimoto M."/>
            <person name="Hosoyama Y."/>
            <person name="Noguchi M."/>
            <person name="Numata M."/>
            <person name="Tsuchikane K."/>
            <person name="Hirakata S."/>
            <person name="Uohara A."/>
            <person name="Shimodaira J."/>
            <person name="Ohji S."/>
            <person name="Ichikawa N."/>
            <person name="Kimura A."/>
            <person name="Yamazoe A."/>
            <person name="Fujita N."/>
        </authorList>
    </citation>
    <scope>NUCLEOTIDE SEQUENCE [LARGE SCALE GENOMIC DNA]</scope>
    <source>
        <strain evidence="2 3">NBRC 15100</strain>
    </source>
</reference>
<comment type="caution">
    <text evidence="2">The sequence shown here is derived from an EMBL/GenBank/DDBJ whole genome shotgun (WGS) entry which is preliminary data.</text>
</comment>
<dbReference type="OrthoDB" id="7433236at2"/>
<evidence type="ECO:0000313" key="3">
    <source>
        <dbReference type="Proteomes" id="UP000032305"/>
    </source>
</evidence>
<evidence type="ECO:0000256" key="1">
    <source>
        <dbReference type="SAM" id="SignalP"/>
    </source>
</evidence>
<evidence type="ECO:0000313" key="2">
    <source>
        <dbReference type="EMBL" id="GAM02546.1"/>
    </source>
</evidence>
<protein>
    <submittedName>
        <fullName evidence="2">Uncharacterized protein</fullName>
    </submittedName>
</protein>
<feature type="chain" id="PRO_5001993657" evidence="1">
    <location>
        <begin position="20"/>
        <end position="168"/>
    </location>
</feature>
<keyword evidence="3" id="KW-1185">Reference proteome</keyword>
<dbReference type="AlphaFoldDB" id="A0A0A1WC07"/>
<dbReference type="RefSeq" id="WP_157013773.1">
    <property type="nucleotide sequence ID" value="NZ_BBPI01000090.1"/>
</dbReference>
<organism evidence="2 3">
    <name type="scientific">Sphingomonas parapaucimobilis NBRC 15100</name>
    <dbReference type="NCBI Taxonomy" id="1219049"/>
    <lineage>
        <taxon>Bacteria</taxon>
        <taxon>Pseudomonadati</taxon>
        <taxon>Pseudomonadota</taxon>
        <taxon>Alphaproteobacteria</taxon>
        <taxon>Sphingomonadales</taxon>
        <taxon>Sphingomonadaceae</taxon>
        <taxon>Sphingomonas</taxon>
    </lineage>
</organism>
<sequence>MPKIGVALALLGASSSALAAPPQPYSWGRPGASREAFDGGSRACMLQAARRDVAGDGATQRYVRGARVLDREANTPPTVPTDDIFTQSERQVLLRRMYRPDKQVDSLQATLQGEVDQCLVRSGYVRFALTREQARMLKRYPPGTEQRRAYLYALGSDARIVEAQKVTD</sequence>
<feature type="signal peptide" evidence="1">
    <location>
        <begin position="1"/>
        <end position="19"/>
    </location>
</feature>
<dbReference type="eggNOG" id="ENOG502ZS3K">
    <property type="taxonomic scope" value="Bacteria"/>
</dbReference>
<name>A0A0A1WC07_9SPHN</name>